<dbReference type="InterPro" id="IPR009057">
    <property type="entry name" value="Homeodomain-like_sf"/>
</dbReference>
<evidence type="ECO:0000313" key="2">
    <source>
        <dbReference type="Proteomes" id="UP001167160"/>
    </source>
</evidence>
<protein>
    <recommendedName>
        <fullName evidence="3">TetR family transcriptional regulator</fullName>
    </recommendedName>
</protein>
<organism evidence="1 2">
    <name type="scientific">Streptomyces meridianus</name>
    <dbReference type="NCBI Taxonomy" id="2938945"/>
    <lineage>
        <taxon>Bacteria</taxon>
        <taxon>Bacillati</taxon>
        <taxon>Actinomycetota</taxon>
        <taxon>Actinomycetes</taxon>
        <taxon>Kitasatosporales</taxon>
        <taxon>Streptomycetaceae</taxon>
        <taxon>Streptomyces</taxon>
    </lineage>
</organism>
<sequence length="157" mass="16929">MIADEVSCSNAALLYHFETKTAILDALIASLNDELDDILRELVTPPESGRTARVLEMSVALTIRNRAALAMLRGLEELAVISPAVTTVLERIEQATTMLFGPHPTPADRAAAHIFRHGVLGACLEMQDVGDELAAALLEIGMRIFQVDPAEVSRPGI</sequence>
<comment type="caution">
    <text evidence="1">The sequence shown here is derived from an EMBL/GenBank/DDBJ whole genome shotgun (WGS) entry which is preliminary data.</text>
</comment>
<evidence type="ECO:0008006" key="3">
    <source>
        <dbReference type="Google" id="ProtNLM"/>
    </source>
</evidence>
<reference evidence="1" key="1">
    <citation type="journal article" date="2023" name="Int. J. Syst. Evol. Microbiol.">
        <title>Streptomyces meridianus sp. nov. isolated from brackish water of the Tagus estuary in Alcochete, Portugal.</title>
        <authorList>
            <person name="Santos J.D.N."/>
            <person name="Klimek D."/>
            <person name="Calusinska M."/>
            <person name="Lobo Da Cunha A."/>
            <person name="Catita J."/>
            <person name="Goncalves H."/>
            <person name="Gonzalez I."/>
            <person name="Reyes F."/>
            <person name="Lage O.M."/>
        </authorList>
    </citation>
    <scope>NUCLEOTIDE SEQUENCE</scope>
    <source>
        <strain evidence="1">MTZ3.1</strain>
    </source>
</reference>
<dbReference type="Proteomes" id="UP001167160">
    <property type="component" value="Unassembled WGS sequence"/>
</dbReference>
<dbReference type="EMBL" id="JAMQGM010000039">
    <property type="protein sequence ID" value="MCM2579339.1"/>
    <property type="molecule type" value="Genomic_DNA"/>
</dbReference>
<dbReference type="SUPFAM" id="SSF46689">
    <property type="entry name" value="Homeodomain-like"/>
    <property type="match status" value="1"/>
</dbReference>
<proteinExistence type="predicted"/>
<name>A0ABT0X9Y9_9ACTN</name>
<evidence type="ECO:0000313" key="1">
    <source>
        <dbReference type="EMBL" id="MCM2579339.1"/>
    </source>
</evidence>
<gene>
    <name evidence="1" type="ORF">M1E25_18635</name>
</gene>
<accession>A0ABT0X9Y9</accession>
<keyword evidence="2" id="KW-1185">Reference proteome</keyword>
<dbReference type="Gene3D" id="1.10.357.10">
    <property type="entry name" value="Tetracycline Repressor, domain 2"/>
    <property type="match status" value="1"/>
</dbReference>